<dbReference type="HAMAP" id="MF_00528">
    <property type="entry name" value="Maf"/>
    <property type="match status" value="1"/>
</dbReference>
<comment type="caution">
    <text evidence="3">The sequence shown here is derived from an EMBL/GenBank/DDBJ whole genome shotgun (WGS) entry which is preliminary data.</text>
</comment>
<dbReference type="PANTHER" id="PTHR43213:SF5">
    <property type="entry name" value="BIFUNCTIONAL DTTP_UTP PYROPHOSPHATASE_METHYLTRANSFERASE PROTEIN-RELATED"/>
    <property type="match status" value="1"/>
</dbReference>
<evidence type="ECO:0000256" key="1">
    <source>
        <dbReference type="ARBA" id="ARBA00001968"/>
    </source>
</evidence>
<gene>
    <name evidence="3" type="ORF">PCOR1329_LOCUS59609</name>
</gene>
<reference evidence="3" key="1">
    <citation type="submission" date="2023-10" db="EMBL/GenBank/DDBJ databases">
        <authorList>
            <person name="Chen Y."/>
            <person name="Shah S."/>
            <person name="Dougan E. K."/>
            <person name="Thang M."/>
            <person name="Chan C."/>
        </authorList>
    </citation>
    <scope>NUCLEOTIDE SEQUENCE [LARGE SCALE GENOMIC DNA]</scope>
</reference>
<evidence type="ECO:0000313" key="3">
    <source>
        <dbReference type="EMBL" id="CAK0874815.1"/>
    </source>
</evidence>
<comment type="cofactor">
    <cofactor evidence="1">
        <name>a divalent metal cation</name>
        <dbReference type="ChEBI" id="CHEBI:60240"/>
    </cofactor>
</comment>
<dbReference type="PANTHER" id="PTHR43213">
    <property type="entry name" value="BIFUNCTIONAL DTTP/UTP PYROPHOSPHATASE/METHYLTRANSFERASE PROTEIN-RELATED"/>
    <property type="match status" value="1"/>
</dbReference>
<dbReference type="Pfam" id="PF02545">
    <property type="entry name" value="Maf"/>
    <property type="match status" value="1"/>
</dbReference>
<dbReference type="SUPFAM" id="SSF52972">
    <property type="entry name" value="ITPase-like"/>
    <property type="match status" value="1"/>
</dbReference>
<name>A0ABN9VN72_9DINO</name>
<sequence>MPLLPGMQPGNLSTLPAFLSSAVAAEVESLDQIHRILEQYIVVLASASPRRLDIIGTACDCCCLPTSKEEEIAESKKEEWRNDSPATYVMQLSAVKASDVSDKIFKASQSGDSSLDSLLTFTQNDCAVSDLLKFRNGIVVVAADTTVCVMPAEDDATPGVILDKPLTEDRAKSTLKQLSGNAHATLTGVSCMLLKRISSDGRLGVGANVFPTFCARSNVIFKPLTDTLIDAYVATGLPLDKAGAYGIQHDVGLAGGEFDLIERLDGSFLNVMGFPLGQFAKEAKAALPPQGVGKLAEAATG</sequence>
<organism evidence="3 4">
    <name type="scientific">Prorocentrum cordatum</name>
    <dbReference type="NCBI Taxonomy" id="2364126"/>
    <lineage>
        <taxon>Eukaryota</taxon>
        <taxon>Sar</taxon>
        <taxon>Alveolata</taxon>
        <taxon>Dinophyceae</taxon>
        <taxon>Prorocentrales</taxon>
        <taxon>Prorocentraceae</taxon>
        <taxon>Prorocentrum</taxon>
    </lineage>
</organism>
<dbReference type="Proteomes" id="UP001189429">
    <property type="component" value="Unassembled WGS sequence"/>
</dbReference>
<dbReference type="EMBL" id="CAUYUJ010017437">
    <property type="protein sequence ID" value="CAK0874815.1"/>
    <property type="molecule type" value="Genomic_DNA"/>
</dbReference>
<evidence type="ECO:0000313" key="4">
    <source>
        <dbReference type="Proteomes" id="UP001189429"/>
    </source>
</evidence>
<accession>A0ABN9VN72</accession>
<protein>
    <submittedName>
        <fullName evidence="3">Uncharacterized protein</fullName>
    </submittedName>
</protein>
<proteinExistence type="inferred from homology"/>
<dbReference type="InterPro" id="IPR029001">
    <property type="entry name" value="ITPase-like_fam"/>
</dbReference>
<dbReference type="InterPro" id="IPR003697">
    <property type="entry name" value="Maf-like"/>
</dbReference>
<evidence type="ECO:0000256" key="2">
    <source>
        <dbReference type="ARBA" id="ARBA00022801"/>
    </source>
</evidence>
<keyword evidence="4" id="KW-1185">Reference proteome</keyword>
<dbReference type="Gene3D" id="3.90.950.10">
    <property type="match status" value="1"/>
</dbReference>
<keyword evidence="2" id="KW-0378">Hydrolase</keyword>